<proteinExistence type="predicted"/>
<dbReference type="Proteomes" id="UP001281024">
    <property type="component" value="Unassembled WGS sequence"/>
</dbReference>
<evidence type="ECO:0000313" key="1">
    <source>
        <dbReference type="EMBL" id="MDV7714884.1"/>
    </source>
</evidence>
<comment type="caution">
    <text evidence="1">The sequence shown here is derived from an EMBL/GenBank/DDBJ whole genome shotgun (WGS) entry which is preliminary data.</text>
</comment>
<protein>
    <recommendedName>
        <fullName evidence="3">Zinc ribbon-containing protein</fullName>
    </recommendedName>
</protein>
<gene>
    <name evidence="1" type="ORF">GA838_03725</name>
</gene>
<dbReference type="Pfam" id="PF07295">
    <property type="entry name" value="DUF1451"/>
    <property type="match status" value="1"/>
</dbReference>
<evidence type="ECO:0000313" key="2">
    <source>
        <dbReference type="Proteomes" id="UP001281024"/>
    </source>
</evidence>
<dbReference type="EMBL" id="WERV01000002">
    <property type="protein sequence ID" value="MDV7714884.1"/>
    <property type="molecule type" value="Genomic_DNA"/>
</dbReference>
<accession>A0AAJ2P2G6</accession>
<organism evidence="1 2">
    <name type="scientific">Oenococcus oeni</name>
    <name type="common">Leuconostoc oenos</name>
    <dbReference type="NCBI Taxonomy" id="1247"/>
    <lineage>
        <taxon>Bacteria</taxon>
        <taxon>Bacillati</taxon>
        <taxon>Bacillota</taxon>
        <taxon>Bacilli</taxon>
        <taxon>Lactobacillales</taxon>
        <taxon>Lactobacillaceae</taxon>
        <taxon>Oenococcus</taxon>
    </lineage>
</organism>
<name>A0AAJ2P2G6_OENOE</name>
<dbReference type="AlphaFoldDB" id="A0AAJ2P2G6"/>
<dbReference type="InterPro" id="IPR009912">
    <property type="entry name" value="DUF1451"/>
</dbReference>
<sequence length="57" mass="6386">MFKSGDKPGAGRYKCLTCGEIIYLFKNSDVLPSCPECKAANWVKFKHALNQNSILHL</sequence>
<evidence type="ECO:0008006" key="3">
    <source>
        <dbReference type="Google" id="ProtNLM"/>
    </source>
</evidence>
<reference evidence="1" key="1">
    <citation type="submission" date="2019-10" db="EMBL/GenBank/DDBJ databases">
        <title>Malate fermentation in French cider.</title>
        <authorList>
            <person name="Cousin F.J."/>
            <person name="Medina Fernandez S."/>
            <person name="Misery B."/>
            <person name="Laplace J.-M."/>
            <person name="Cretenet M."/>
        </authorList>
    </citation>
    <scope>NUCLEOTIDE SEQUENCE</scope>
    <source>
        <strain evidence="1">UCMA15129</strain>
    </source>
</reference>
<dbReference type="RefSeq" id="WP_075646979.1">
    <property type="nucleotide sequence ID" value="NZ_JMIS01000013.1"/>
</dbReference>